<sequence>MVTAFIPVIFLGLLFAVVYLVPKWIQRQKDNREELINTPATVISKRMNVTSKYIVSHTYHVSFIFPDQHKLELKVPPKELVNFVEDQQGQLQFQGERFLSWNPVREASK</sequence>
<gene>
    <name evidence="1" type="ORF">EHS13_05445</name>
</gene>
<dbReference type="InterPro" id="IPR019635">
    <property type="entry name" value="DUF2500"/>
</dbReference>
<reference evidence="2" key="1">
    <citation type="submission" date="2018-11" db="EMBL/GenBank/DDBJ databases">
        <title>Complete genome sequence of Paenibacillus sp. ML311-T8.</title>
        <authorList>
            <person name="Nam Y.-D."/>
            <person name="Kang J."/>
            <person name="Chung W.-H."/>
            <person name="Park Y.S."/>
        </authorList>
    </citation>
    <scope>NUCLEOTIDE SEQUENCE [LARGE SCALE GENOMIC DNA]</scope>
    <source>
        <strain evidence="2">ML311-T8</strain>
    </source>
</reference>
<keyword evidence="2" id="KW-1185">Reference proteome</keyword>
<dbReference type="AlphaFoldDB" id="A0A6B8RDZ2"/>
<dbReference type="KEGG" id="ppsc:EHS13_05445"/>
<protein>
    <submittedName>
        <fullName evidence="1">DUF2500 family protein</fullName>
    </submittedName>
</protein>
<dbReference type="Gene3D" id="2.40.50.660">
    <property type="match status" value="1"/>
</dbReference>
<organism evidence="1 2">
    <name type="scientific">Paenibacillus psychroresistens</name>
    <dbReference type="NCBI Taxonomy" id="1778678"/>
    <lineage>
        <taxon>Bacteria</taxon>
        <taxon>Bacillati</taxon>
        <taxon>Bacillota</taxon>
        <taxon>Bacilli</taxon>
        <taxon>Bacillales</taxon>
        <taxon>Paenibacillaceae</taxon>
        <taxon>Paenibacillus</taxon>
    </lineage>
</organism>
<proteinExistence type="predicted"/>
<evidence type="ECO:0000313" key="2">
    <source>
        <dbReference type="Proteomes" id="UP000426246"/>
    </source>
</evidence>
<dbReference type="EMBL" id="CP034235">
    <property type="protein sequence ID" value="QGQ94390.1"/>
    <property type="molecule type" value="Genomic_DNA"/>
</dbReference>
<evidence type="ECO:0000313" key="1">
    <source>
        <dbReference type="EMBL" id="QGQ94390.1"/>
    </source>
</evidence>
<name>A0A6B8RDZ2_9BACL</name>
<dbReference type="Pfam" id="PF10694">
    <property type="entry name" value="DUF2500"/>
    <property type="match status" value="1"/>
</dbReference>
<dbReference type="Proteomes" id="UP000426246">
    <property type="component" value="Chromosome"/>
</dbReference>
<dbReference type="RefSeq" id="WP_155699392.1">
    <property type="nucleotide sequence ID" value="NZ_CP034235.1"/>
</dbReference>
<accession>A0A6B8RDZ2</accession>